<dbReference type="InterPro" id="IPR040320">
    <property type="entry name" value="At4g37920-like"/>
</dbReference>
<dbReference type="GO" id="GO:0009941">
    <property type="term" value="C:chloroplast envelope"/>
    <property type="evidence" value="ECO:0007669"/>
    <property type="project" value="TreeGrafter"/>
</dbReference>
<dbReference type="PANTHER" id="PTHR31755">
    <property type="entry name" value="FOLATE RECEPTOR-LIKE"/>
    <property type="match status" value="1"/>
</dbReference>
<accession>A0A6N2LAQ2</accession>
<feature type="compositionally biased region" description="Basic residues" evidence="1">
    <location>
        <begin position="969"/>
        <end position="979"/>
    </location>
</feature>
<feature type="compositionally biased region" description="Basic and acidic residues" evidence="1">
    <location>
        <begin position="888"/>
        <end position="925"/>
    </location>
</feature>
<feature type="compositionally biased region" description="Basic and acidic residues" evidence="1">
    <location>
        <begin position="1096"/>
        <end position="1108"/>
    </location>
</feature>
<evidence type="ECO:0000313" key="3">
    <source>
        <dbReference type="EMBL" id="VFU38113.1"/>
    </source>
</evidence>
<dbReference type="PANTHER" id="PTHR31755:SF2">
    <property type="entry name" value="OS08G0320800 PROTEIN"/>
    <property type="match status" value="1"/>
</dbReference>
<protein>
    <recommendedName>
        <fullName evidence="2">Nucleoplasmin-like domain-containing protein</fullName>
    </recommendedName>
</protein>
<feature type="compositionally biased region" description="Basic and acidic residues" evidence="1">
    <location>
        <begin position="799"/>
        <end position="819"/>
    </location>
</feature>
<feature type="compositionally biased region" description="Basic and acidic residues" evidence="1">
    <location>
        <begin position="935"/>
        <end position="948"/>
    </location>
</feature>
<dbReference type="AlphaFoldDB" id="A0A6N2LAQ2"/>
<dbReference type="InterPro" id="IPR041232">
    <property type="entry name" value="NPL"/>
</dbReference>
<sequence length="1116" mass="127525">MKMNLSSSITKPALFNTTNIFSSLNDGKLPSTTLKTPLSMSPHRHKTTATQILKTMSGFKANSSIANAEVPVEVEVAEGYSMTQFCDKVIDVFLNEKPRVKEWRKYLVFREEWNKYKESFYTRCKTRADRETDPTMKQRLISLASNVNKIDEAMEKHDELLKEIQDSPTDLDAIVAKRRKDFTGDFFRFLALLSETYDNLEDRDGVARLVAKCMSAVSAFDKTLESLETLDAAQAKFDDILNSSSVDAACEKIKSLAKAKELDSSLILLINSAWAAAKESTSVKNEVKDIMYSLYKAMKRSLRSISPKEIKLLKHLLNIADPEERFSALATAFSPGDDHEAKDPYALYTTPKELHKWIKIMLDSYHLNKEDTDIKEARKMSQPVIIQRLFILKETIEEEYLEKTTLQTPPEGDTKSEEEFTASKMKPRAFSTTLQVPLPLSLSSQQSQAGFKKPVVRFFYFFFLYNFICSRLSFYIQYTEDSEEEKISAFRFTMAFWGVEVRPGKPFVHAPNNGRRLHISQATLGTGSSMKNSVVQCNVGNSSPVFLCSLFPEKTEISQLHLEFEETVEVVFSVIGPRSVHLTGYYLGGRCGQQFHPDDETESYGEDIVDTETERSANGSDEDEYEDSFINDDEDPEIMSPSTVYSSEEIYDKKKRKNGKGSHKRLRKKFQFIESDDEDKMPISFIHEKESAVKSMGSEAAKKCEKEKGETSEKVKDNGNWVSVSKGNAGAVLGVSKRQRNDHHSFLPLSDMGSRNGAKPKKKRGKHYKEEVPLEDDFFFCRALGQQKSIQSEVEADKLDLDFVTTEDQKTTNDKNVEKLKRRRKKYAKEKESPDGDNQLTYEHKAQPDEAEAKNTLQDMLVTNEENQKERNGEVKNTLQDMLVTDEGNQKDTNDELERKRKHIEADNHFDFNVVREDKVQDEAKTGNTGQDMLLVKKENQKQTDDGRAVLPWNSNLPPTQLDPESVTKTKKKRKRANKKVLDAIKEHEGKEDDFKTDSHDHELSVQDERENGAKPERKRKERADKKFPQTYGDSHNNAIKEEESKQDEDKSTSLDPVVSVQEEQNQKQQSFVTLNADQSAEESQSKKKMKRKRRNVENKESRTRESMEASNGFNA</sequence>
<dbReference type="GO" id="GO:0009535">
    <property type="term" value="C:chloroplast thylakoid membrane"/>
    <property type="evidence" value="ECO:0007669"/>
    <property type="project" value="TreeGrafter"/>
</dbReference>
<dbReference type="Gene3D" id="2.60.120.340">
    <property type="entry name" value="Nucleoplasmin core domain"/>
    <property type="match status" value="1"/>
</dbReference>
<feature type="domain" description="Nucleoplasmin-like" evidence="2">
    <location>
        <begin position="496"/>
        <end position="586"/>
    </location>
</feature>
<feature type="region of interest" description="Disordered" evidence="1">
    <location>
        <begin position="611"/>
        <end position="644"/>
    </location>
</feature>
<feature type="compositionally biased region" description="Basic and acidic residues" evidence="1">
    <location>
        <begin position="700"/>
        <end position="717"/>
    </location>
</feature>
<feature type="compositionally biased region" description="Basic and acidic residues" evidence="1">
    <location>
        <begin position="1039"/>
        <end position="1053"/>
    </location>
</feature>
<reference evidence="3" key="1">
    <citation type="submission" date="2019-03" db="EMBL/GenBank/DDBJ databases">
        <authorList>
            <person name="Mank J."/>
            <person name="Almeida P."/>
        </authorList>
    </citation>
    <scope>NUCLEOTIDE SEQUENCE</scope>
    <source>
        <strain evidence="3">78183</strain>
    </source>
</reference>
<proteinExistence type="predicted"/>
<evidence type="ECO:0000259" key="2">
    <source>
        <dbReference type="Pfam" id="PF17800"/>
    </source>
</evidence>
<feature type="compositionally biased region" description="Basic residues" evidence="1">
    <location>
        <begin position="758"/>
        <end position="767"/>
    </location>
</feature>
<evidence type="ECO:0000256" key="1">
    <source>
        <dbReference type="SAM" id="MobiDB-lite"/>
    </source>
</evidence>
<organism evidence="3">
    <name type="scientific">Salix viminalis</name>
    <name type="common">Common osier</name>
    <name type="synonym">Basket willow</name>
    <dbReference type="NCBI Taxonomy" id="40686"/>
    <lineage>
        <taxon>Eukaryota</taxon>
        <taxon>Viridiplantae</taxon>
        <taxon>Streptophyta</taxon>
        <taxon>Embryophyta</taxon>
        <taxon>Tracheophyta</taxon>
        <taxon>Spermatophyta</taxon>
        <taxon>Magnoliopsida</taxon>
        <taxon>eudicotyledons</taxon>
        <taxon>Gunneridae</taxon>
        <taxon>Pentapetalae</taxon>
        <taxon>rosids</taxon>
        <taxon>fabids</taxon>
        <taxon>Malpighiales</taxon>
        <taxon>Salicaceae</taxon>
        <taxon>Saliceae</taxon>
        <taxon>Salix</taxon>
    </lineage>
</organism>
<feature type="compositionally biased region" description="Basic and acidic residues" evidence="1">
    <location>
        <begin position="842"/>
        <end position="853"/>
    </location>
</feature>
<feature type="compositionally biased region" description="Polar residues" evidence="1">
    <location>
        <begin position="1062"/>
        <end position="1079"/>
    </location>
</feature>
<feature type="compositionally biased region" description="Basic and acidic residues" evidence="1">
    <location>
        <begin position="980"/>
        <end position="1016"/>
    </location>
</feature>
<feature type="compositionally biased region" description="Acidic residues" evidence="1">
    <location>
        <begin position="620"/>
        <end position="637"/>
    </location>
</feature>
<feature type="region of interest" description="Disordered" evidence="1">
    <location>
        <begin position="692"/>
        <end position="769"/>
    </location>
</feature>
<name>A0A6N2LAQ2_SALVM</name>
<dbReference type="EMBL" id="CAADRP010001335">
    <property type="protein sequence ID" value="VFU38113.1"/>
    <property type="molecule type" value="Genomic_DNA"/>
</dbReference>
<dbReference type="Pfam" id="PF17800">
    <property type="entry name" value="NPL"/>
    <property type="match status" value="1"/>
</dbReference>
<feature type="region of interest" description="Disordered" evidence="1">
    <location>
        <begin position="799"/>
        <end position="1116"/>
    </location>
</feature>
<gene>
    <name evidence="3" type="ORF">SVIM_LOCUS205259</name>
</gene>